<name>A0A016VUS2_9BILA</name>
<proteinExistence type="predicted"/>
<gene>
    <name evidence="2" type="primary">Acey_s0004.g1981</name>
    <name evidence="2" type="ORF">Y032_0004g1981</name>
</gene>
<reference evidence="3" key="1">
    <citation type="journal article" date="2015" name="Nat. Genet.">
        <title>The genome and transcriptome of the zoonotic hookworm Ancylostoma ceylanicum identify infection-specific gene families.</title>
        <authorList>
            <person name="Schwarz E.M."/>
            <person name="Hu Y."/>
            <person name="Antoshechkin I."/>
            <person name="Miller M.M."/>
            <person name="Sternberg P.W."/>
            <person name="Aroian R.V."/>
        </authorList>
    </citation>
    <scope>NUCLEOTIDE SEQUENCE</scope>
    <source>
        <strain evidence="3">HY135</strain>
    </source>
</reference>
<dbReference type="EMBL" id="JARK01001340">
    <property type="protein sequence ID" value="EYC31145.1"/>
    <property type="molecule type" value="Genomic_DNA"/>
</dbReference>
<keyword evidence="1" id="KW-0732">Signal</keyword>
<feature type="signal peptide" evidence="1">
    <location>
        <begin position="1"/>
        <end position="16"/>
    </location>
</feature>
<evidence type="ECO:0000313" key="3">
    <source>
        <dbReference type="Proteomes" id="UP000024635"/>
    </source>
</evidence>
<sequence>MLRTCVLVLTVGIAAAFDSSEMRMLEDEYSYDVISAFYEQSLIKHALLCVACMAWLLYCFSFERETWAWLVVLHKR</sequence>
<feature type="chain" id="PRO_5001493937" evidence="1">
    <location>
        <begin position="17"/>
        <end position="76"/>
    </location>
</feature>
<evidence type="ECO:0000313" key="2">
    <source>
        <dbReference type="EMBL" id="EYC31145.1"/>
    </source>
</evidence>
<dbReference type="Proteomes" id="UP000024635">
    <property type="component" value="Unassembled WGS sequence"/>
</dbReference>
<protein>
    <submittedName>
        <fullName evidence="2">Uncharacterized protein</fullName>
    </submittedName>
</protein>
<evidence type="ECO:0000256" key="1">
    <source>
        <dbReference type="SAM" id="SignalP"/>
    </source>
</evidence>
<accession>A0A016VUS2</accession>
<keyword evidence="3" id="KW-1185">Reference proteome</keyword>
<organism evidence="2 3">
    <name type="scientific">Ancylostoma ceylanicum</name>
    <dbReference type="NCBI Taxonomy" id="53326"/>
    <lineage>
        <taxon>Eukaryota</taxon>
        <taxon>Metazoa</taxon>
        <taxon>Ecdysozoa</taxon>
        <taxon>Nematoda</taxon>
        <taxon>Chromadorea</taxon>
        <taxon>Rhabditida</taxon>
        <taxon>Rhabditina</taxon>
        <taxon>Rhabditomorpha</taxon>
        <taxon>Strongyloidea</taxon>
        <taxon>Ancylostomatidae</taxon>
        <taxon>Ancylostomatinae</taxon>
        <taxon>Ancylostoma</taxon>
    </lineage>
</organism>
<dbReference type="AlphaFoldDB" id="A0A016VUS2"/>
<comment type="caution">
    <text evidence="2">The sequence shown here is derived from an EMBL/GenBank/DDBJ whole genome shotgun (WGS) entry which is preliminary data.</text>
</comment>